<name>A0AAJ7L6K1_9ACAR</name>
<dbReference type="PROSITE" id="PS01180">
    <property type="entry name" value="CUB"/>
    <property type="match status" value="2"/>
</dbReference>
<evidence type="ECO:0000313" key="5">
    <source>
        <dbReference type="Proteomes" id="UP000694867"/>
    </source>
</evidence>
<dbReference type="InterPro" id="IPR058698">
    <property type="entry name" value="CUB_metazoa"/>
</dbReference>
<dbReference type="PANTHER" id="PTHR33236:SF5">
    <property type="entry name" value="CUB DOMAIN-CONTAINING PROTEIN"/>
    <property type="match status" value="1"/>
</dbReference>
<dbReference type="PANTHER" id="PTHR33236">
    <property type="entry name" value="INTRAFLAGELLAR TRANSPORT PROTEIN 122 FAMILY PROTEIN-RELATED"/>
    <property type="match status" value="1"/>
</dbReference>
<dbReference type="InterPro" id="IPR035914">
    <property type="entry name" value="Sperma_CUB_dom_sf"/>
</dbReference>
<organism evidence="5 6">
    <name type="scientific">Galendromus occidentalis</name>
    <name type="common">western predatory mite</name>
    <dbReference type="NCBI Taxonomy" id="34638"/>
    <lineage>
        <taxon>Eukaryota</taxon>
        <taxon>Metazoa</taxon>
        <taxon>Ecdysozoa</taxon>
        <taxon>Arthropoda</taxon>
        <taxon>Chelicerata</taxon>
        <taxon>Arachnida</taxon>
        <taxon>Acari</taxon>
        <taxon>Parasitiformes</taxon>
        <taxon>Mesostigmata</taxon>
        <taxon>Gamasina</taxon>
        <taxon>Phytoseioidea</taxon>
        <taxon>Phytoseiidae</taxon>
        <taxon>Typhlodrominae</taxon>
        <taxon>Galendromus</taxon>
    </lineage>
</organism>
<dbReference type="Gene3D" id="2.60.120.290">
    <property type="entry name" value="Spermadhesin, CUB domain"/>
    <property type="match status" value="2"/>
</dbReference>
<keyword evidence="5" id="KW-1185">Reference proteome</keyword>
<accession>A0AAJ7L6K1</accession>
<evidence type="ECO:0000256" key="3">
    <source>
        <dbReference type="SAM" id="SignalP"/>
    </source>
</evidence>
<evidence type="ECO:0000256" key="1">
    <source>
        <dbReference type="ARBA" id="ARBA00023157"/>
    </source>
</evidence>
<evidence type="ECO:0000259" key="4">
    <source>
        <dbReference type="PROSITE" id="PS01180"/>
    </source>
</evidence>
<feature type="domain" description="CUB" evidence="4">
    <location>
        <begin position="218"/>
        <end position="366"/>
    </location>
</feature>
<dbReference type="GeneID" id="108864481"/>
<keyword evidence="3" id="KW-0732">Signal</keyword>
<comment type="caution">
    <text evidence="2">Lacks conserved residue(s) required for the propagation of feature annotation.</text>
</comment>
<dbReference type="Pfam" id="PF26080">
    <property type="entry name" value="CUB_animal"/>
    <property type="match status" value="1"/>
</dbReference>
<dbReference type="AlphaFoldDB" id="A0AAJ7L6K1"/>
<protein>
    <submittedName>
        <fullName evidence="6">Uncharacterized protein LOC108864481</fullName>
    </submittedName>
</protein>
<evidence type="ECO:0000313" key="6">
    <source>
        <dbReference type="RefSeq" id="XP_018495741.1"/>
    </source>
</evidence>
<feature type="chain" id="PRO_5042482215" evidence="3">
    <location>
        <begin position="21"/>
        <end position="378"/>
    </location>
</feature>
<proteinExistence type="predicted"/>
<feature type="signal peptide" evidence="3">
    <location>
        <begin position="1"/>
        <end position="20"/>
    </location>
</feature>
<sequence length="378" mass="41683">MSSLRLVITIAVSVAALAAGVSFSDPMGSGIPGRTARAVSPFEIINIDHTPCRYDSKRQGTCMLGVSCTAAGGRFNATNPCDPRTGSTFGVCCLLQQTCDGVIMTNNTYFVNPDFPSDTTESQTCEITVMPPRGTCYLRLDFTNFTIHDPVQGACVADQFHVPEAEHDAPMLCGYNNETHMYIYVRDLVGKQNVTLRFNLGEWNGPRQWMINVAQIECGQDWTPGERGCLQVHMAANDTVRSYNYDERNPGRSTMLAGLDYTVCVRQAQSRCYVRWVSEFFSLSASNGTTAVGQACTQNYVLINQGFDVKQKTSIDRYCGDVFGARKNSTSASPVISTARPYHVRVRTSTNATALGRGFILKYSQLQCLNTRVISYRD</sequence>
<evidence type="ECO:0000256" key="2">
    <source>
        <dbReference type="PROSITE-ProRule" id="PRU00059"/>
    </source>
</evidence>
<dbReference type="RefSeq" id="XP_018495741.1">
    <property type="nucleotide sequence ID" value="XM_018640225.1"/>
</dbReference>
<reference evidence="6" key="1">
    <citation type="submission" date="2025-08" db="UniProtKB">
        <authorList>
            <consortium name="RefSeq"/>
        </authorList>
    </citation>
    <scope>IDENTIFICATION</scope>
</reference>
<dbReference type="InterPro" id="IPR000859">
    <property type="entry name" value="CUB_dom"/>
</dbReference>
<gene>
    <name evidence="6" type="primary">LOC108864481</name>
</gene>
<dbReference type="SUPFAM" id="SSF49854">
    <property type="entry name" value="Spermadhesin, CUB domain"/>
    <property type="match status" value="2"/>
</dbReference>
<dbReference type="Proteomes" id="UP000694867">
    <property type="component" value="Unplaced"/>
</dbReference>
<dbReference type="KEGG" id="goe:108864481"/>
<feature type="domain" description="CUB" evidence="4">
    <location>
        <begin position="99"/>
        <end position="174"/>
    </location>
</feature>
<keyword evidence="1" id="KW-1015">Disulfide bond</keyword>